<feature type="transmembrane region" description="Helical" evidence="6">
    <location>
        <begin position="356"/>
        <end position="375"/>
    </location>
</feature>
<accession>A0A5N6R3I1</accession>
<feature type="transmembrane region" description="Helical" evidence="6">
    <location>
        <begin position="144"/>
        <end position="170"/>
    </location>
</feature>
<keyword evidence="9" id="KW-1185">Reference proteome</keyword>
<dbReference type="AlphaFoldDB" id="A0A5N6R3I1"/>
<comment type="subcellular location">
    <subcellularLocation>
        <location evidence="1">Membrane</location>
        <topology evidence="1">Multi-pass membrane protein</topology>
    </subcellularLocation>
</comment>
<evidence type="ECO:0000256" key="2">
    <source>
        <dbReference type="ARBA" id="ARBA00008572"/>
    </source>
</evidence>
<keyword evidence="3 6" id="KW-0812">Transmembrane</keyword>
<feature type="domain" description="Cationic amino acid transporter C-terminal" evidence="7">
    <location>
        <begin position="354"/>
        <end position="403"/>
    </location>
</feature>
<gene>
    <name evidence="8" type="ORF">FH972_012330</name>
</gene>
<protein>
    <recommendedName>
        <fullName evidence="7">Cationic amino acid transporter C-terminal domain-containing protein</fullName>
    </recommendedName>
</protein>
<evidence type="ECO:0000256" key="5">
    <source>
        <dbReference type="ARBA" id="ARBA00023136"/>
    </source>
</evidence>
<evidence type="ECO:0000256" key="3">
    <source>
        <dbReference type="ARBA" id="ARBA00022692"/>
    </source>
</evidence>
<evidence type="ECO:0000313" key="9">
    <source>
        <dbReference type="Proteomes" id="UP000327013"/>
    </source>
</evidence>
<evidence type="ECO:0000256" key="4">
    <source>
        <dbReference type="ARBA" id="ARBA00022989"/>
    </source>
</evidence>
<evidence type="ECO:0000313" key="8">
    <source>
        <dbReference type="EMBL" id="KAE8055492.1"/>
    </source>
</evidence>
<feature type="transmembrane region" description="Helical" evidence="6">
    <location>
        <begin position="190"/>
        <end position="219"/>
    </location>
</feature>
<feature type="transmembrane region" description="Helical" evidence="6">
    <location>
        <begin position="240"/>
        <end position="258"/>
    </location>
</feature>
<dbReference type="PANTHER" id="PTHR43243:SF3">
    <property type="entry name" value="OS04G0543600 PROTEIN"/>
    <property type="match status" value="1"/>
</dbReference>
<dbReference type="Gene3D" id="1.20.1740.10">
    <property type="entry name" value="Amino acid/polyamine transporter I"/>
    <property type="match status" value="1"/>
</dbReference>
<sequence>MGYVLSNAAVGRSFTDYLAVAFGVNHSDSWRVKVDGLAKGYDMLDFPAVALIILLTLCLCHSTKESSILNLIMTVFHLVFFGFIIFAGFFHGTAKNLVNPVGLTPHGVRGVLNGAAMVYFSYIGYDSVSTMAEEIQNPSKSLPVGIVGSVLIVSVLYCLMALSLCMMVPYTKIQIKGSFAIAFQEIGWKWASNVVGVGASLGIVASLLVAMLSQARYLCVIGRARLVPAWLAKVHPSTGTPLNATLFLGLCTATIALFTDLKIVIEMINFETLLVFYLVANALIYRKYVIMSHNPPIHTFLFLFLLSSCAFGVSISWKLNLEWWSLVLFAGSMIIITAIFQYYMVPYRGQGMEWSVPFMPWPAATSVFLNVFLMTTLNKLAFQRVAIWACLITLFYVLYGVHSTYRAEEFDQKGVDAEVNSI</sequence>
<comment type="similarity">
    <text evidence="2">Belongs to the amino acid-polyamine-organocation (APC) superfamily. Cationic amino acid transporter (CAT) (TC 2.A.3.3) family.</text>
</comment>
<feature type="transmembrane region" description="Helical" evidence="6">
    <location>
        <begin position="297"/>
        <end position="317"/>
    </location>
</feature>
<dbReference type="EMBL" id="CM017325">
    <property type="protein sequence ID" value="KAE8055492.1"/>
    <property type="molecule type" value="Genomic_DNA"/>
</dbReference>
<dbReference type="Pfam" id="PF13906">
    <property type="entry name" value="AA_permease_C"/>
    <property type="match status" value="1"/>
</dbReference>
<dbReference type="GO" id="GO:0015171">
    <property type="term" value="F:amino acid transmembrane transporter activity"/>
    <property type="evidence" value="ECO:0007669"/>
    <property type="project" value="TreeGrafter"/>
</dbReference>
<name>A0A5N6R3I1_9ROSI</name>
<dbReference type="PANTHER" id="PTHR43243">
    <property type="entry name" value="INNER MEMBRANE TRANSPORTER YGJI-RELATED"/>
    <property type="match status" value="1"/>
</dbReference>
<reference evidence="8 9" key="1">
    <citation type="submission" date="2019-06" db="EMBL/GenBank/DDBJ databases">
        <title>A chromosomal-level reference genome of Carpinus fangiana (Coryloideae, Betulaceae).</title>
        <authorList>
            <person name="Yang X."/>
            <person name="Wang Z."/>
            <person name="Zhang L."/>
            <person name="Hao G."/>
            <person name="Liu J."/>
            <person name="Yang Y."/>
        </authorList>
    </citation>
    <scope>NUCLEOTIDE SEQUENCE [LARGE SCALE GENOMIC DNA]</scope>
    <source>
        <strain evidence="8">Cfa_2016G</strain>
        <tissue evidence="8">Leaf</tissue>
    </source>
</reference>
<dbReference type="Proteomes" id="UP000327013">
    <property type="component" value="Chromosome 5"/>
</dbReference>
<dbReference type="PIRSF" id="PIRSF006060">
    <property type="entry name" value="AA_transporter"/>
    <property type="match status" value="1"/>
</dbReference>
<keyword evidence="5 6" id="KW-0472">Membrane</keyword>
<dbReference type="OrthoDB" id="3900342at2759"/>
<feature type="transmembrane region" description="Helical" evidence="6">
    <location>
        <begin position="43"/>
        <end position="61"/>
    </location>
</feature>
<dbReference type="Pfam" id="PF13520">
    <property type="entry name" value="AA_permease_2"/>
    <property type="match status" value="1"/>
</dbReference>
<feature type="transmembrane region" description="Helical" evidence="6">
    <location>
        <begin position="381"/>
        <end position="399"/>
    </location>
</feature>
<dbReference type="InterPro" id="IPR002293">
    <property type="entry name" value="AA/rel_permease1"/>
</dbReference>
<evidence type="ECO:0000256" key="6">
    <source>
        <dbReference type="SAM" id="Phobius"/>
    </source>
</evidence>
<proteinExistence type="inferred from homology"/>
<organism evidence="8 9">
    <name type="scientific">Carpinus fangiana</name>
    <dbReference type="NCBI Taxonomy" id="176857"/>
    <lineage>
        <taxon>Eukaryota</taxon>
        <taxon>Viridiplantae</taxon>
        <taxon>Streptophyta</taxon>
        <taxon>Embryophyta</taxon>
        <taxon>Tracheophyta</taxon>
        <taxon>Spermatophyta</taxon>
        <taxon>Magnoliopsida</taxon>
        <taxon>eudicotyledons</taxon>
        <taxon>Gunneridae</taxon>
        <taxon>Pentapetalae</taxon>
        <taxon>rosids</taxon>
        <taxon>fabids</taxon>
        <taxon>Fagales</taxon>
        <taxon>Betulaceae</taxon>
        <taxon>Carpinus</taxon>
    </lineage>
</organism>
<feature type="transmembrane region" description="Helical" evidence="6">
    <location>
        <begin position="264"/>
        <end position="285"/>
    </location>
</feature>
<dbReference type="InterPro" id="IPR029485">
    <property type="entry name" value="CAT_C"/>
</dbReference>
<evidence type="ECO:0000256" key="1">
    <source>
        <dbReference type="ARBA" id="ARBA00004141"/>
    </source>
</evidence>
<keyword evidence="4 6" id="KW-1133">Transmembrane helix</keyword>
<evidence type="ECO:0000259" key="7">
    <source>
        <dbReference type="Pfam" id="PF13906"/>
    </source>
</evidence>
<dbReference type="GO" id="GO:0005886">
    <property type="term" value="C:plasma membrane"/>
    <property type="evidence" value="ECO:0007669"/>
    <property type="project" value="TreeGrafter"/>
</dbReference>
<feature type="transmembrane region" description="Helical" evidence="6">
    <location>
        <begin position="323"/>
        <end position="344"/>
    </location>
</feature>
<feature type="transmembrane region" description="Helical" evidence="6">
    <location>
        <begin position="68"/>
        <end position="90"/>
    </location>
</feature>